<dbReference type="Proteomes" id="UP001177003">
    <property type="component" value="Chromosome 9"/>
</dbReference>
<name>A0AA36ENX1_LACSI</name>
<evidence type="ECO:0000256" key="1">
    <source>
        <dbReference type="SAM" id="MobiDB-lite"/>
    </source>
</evidence>
<feature type="compositionally biased region" description="Polar residues" evidence="1">
    <location>
        <begin position="66"/>
        <end position="78"/>
    </location>
</feature>
<organism evidence="2 3">
    <name type="scientific">Lactuca saligna</name>
    <name type="common">Willowleaf lettuce</name>
    <dbReference type="NCBI Taxonomy" id="75948"/>
    <lineage>
        <taxon>Eukaryota</taxon>
        <taxon>Viridiplantae</taxon>
        <taxon>Streptophyta</taxon>
        <taxon>Embryophyta</taxon>
        <taxon>Tracheophyta</taxon>
        <taxon>Spermatophyta</taxon>
        <taxon>Magnoliopsida</taxon>
        <taxon>eudicotyledons</taxon>
        <taxon>Gunneridae</taxon>
        <taxon>Pentapetalae</taxon>
        <taxon>asterids</taxon>
        <taxon>campanulids</taxon>
        <taxon>Asterales</taxon>
        <taxon>Asteraceae</taxon>
        <taxon>Cichorioideae</taxon>
        <taxon>Cichorieae</taxon>
        <taxon>Lactucinae</taxon>
        <taxon>Lactuca</taxon>
    </lineage>
</organism>
<evidence type="ECO:0000313" key="2">
    <source>
        <dbReference type="EMBL" id="CAI9302847.1"/>
    </source>
</evidence>
<evidence type="ECO:0000313" key="3">
    <source>
        <dbReference type="Proteomes" id="UP001177003"/>
    </source>
</evidence>
<sequence length="317" mass="34760">MASIHIFHTTNIILTDTSKFSFIDSIPEVMLRDVPAASDVLRAYRTLPVSGFHPLTNDMKKEKSQESGSSTTNSDTKRSQGLTITNRFICSNSKGSSQRRRCYVSIEGFEIPTSILVTNEFLEDLSVPSPTATVSTPITISPCSPASLGVSQAQTPLFTYSSATTTTSTVDPPVTVNTSDVWAGASGFTFGHFTPPISHFPQYNPDMIYGGDDDNFVGFTCSPFNIQTESGEEAPVTRGQLKDINEKLDSLLQSSRTSSSADYSQATIKSFLEILTKEHSTNLEKTNKAVDAFVSVYNETRKKVDKLIRNARLFMLE</sequence>
<feature type="region of interest" description="Disordered" evidence="1">
    <location>
        <begin position="55"/>
        <end position="78"/>
    </location>
</feature>
<dbReference type="EMBL" id="OX465085">
    <property type="protein sequence ID" value="CAI9302847.1"/>
    <property type="molecule type" value="Genomic_DNA"/>
</dbReference>
<dbReference type="AlphaFoldDB" id="A0AA36ENX1"/>
<gene>
    <name evidence="2" type="ORF">LSALG_LOCUS41311</name>
</gene>
<proteinExistence type="predicted"/>
<protein>
    <submittedName>
        <fullName evidence="2">Uncharacterized protein</fullName>
    </submittedName>
</protein>
<keyword evidence="3" id="KW-1185">Reference proteome</keyword>
<accession>A0AA36ENX1</accession>
<reference evidence="2" key="1">
    <citation type="submission" date="2023-04" db="EMBL/GenBank/DDBJ databases">
        <authorList>
            <person name="Vijverberg K."/>
            <person name="Xiong W."/>
            <person name="Schranz E."/>
        </authorList>
    </citation>
    <scope>NUCLEOTIDE SEQUENCE</scope>
</reference>